<name>A0A7W7VQK3_9ACTN</name>
<sequence length="168" mass="17960">MRPPIVFAKAPATSIEQLHAQLRGPWRPALRAVMVLLSLHGLPAAQIAGLLGYDAATVRRWIGQFNRHGLGGLADRPRLSRPRLGGQHLLGGRIAALLARPGSWTLARLWRYLKAPSGGARCIGGYSWWPCGGAPSWSPAAIRTVAGGGRHHRTVTRAAARSGGLGHR</sequence>
<organism evidence="2 3">
    <name type="scientific">Streptosporangium saharense</name>
    <dbReference type="NCBI Taxonomy" id="1706840"/>
    <lineage>
        <taxon>Bacteria</taxon>
        <taxon>Bacillati</taxon>
        <taxon>Actinomycetota</taxon>
        <taxon>Actinomycetes</taxon>
        <taxon>Streptosporangiales</taxon>
        <taxon>Streptosporangiaceae</taxon>
        <taxon>Streptosporangium</taxon>
    </lineage>
</organism>
<dbReference type="AlphaFoldDB" id="A0A7W7VQK3"/>
<gene>
    <name evidence="2" type="ORF">FHS44_006258</name>
</gene>
<dbReference type="SUPFAM" id="SSF46689">
    <property type="entry name" value="Homeodomain-like"/>
    <property type="match status" value="1"/>
</dbReference>
<dbReference type="EMBL" id="JACHJP010000008">
    <property type="protein sequence ID" value="MBB4919122.1"/>
    <property type="molecule type" value="Genomic_DNA"/>
</dbReference>
<protein>
    <recommendedName>
        <fullName evidence="1">Insertion element IS150 protein InsJ-like helix-turn-helix domain-containing protein</fullName>
    </recommendedName>
</protein>
<dbReference type="Proteomes" id="UP000552644">
    <property type="component" value="Unassembled WGS sequence"/>
</dbReference>
<dbReference type="InterPro" id="IPR009057">
    <property type="entry name" value="Homeodomain-like_sf"/>
</dbReference>
<feature type="domain" description="Insertion element IS150 protein InsJ-like helix-turn-helix" evidence="1">
    <location>
        <begin position="31"/>
        <end position="78"/>
    </location>
</feature>
<proteinExistence type="predicted"/>
<evidence type="ECO:0000313" key="2">
    <source>
        <dbReference type="EMBL" id="MBB4919122.1"/>
    </source>
</evidence>
<accession>A0A7W7VQK3</accession>
<comment type="caution">
    <text evidence="2">The sequence shown here is derived from an EMBL/GenBank/DDBJ whole genome shotgun (WGS) entry which is preliminary data.</text>
</comment>
<dbReference type="Pfam" id="PF13518">
    <property type="entry name" value="HTH_28"/>
    <property type="match status" value="1"/>
</dbReference>
<evidence type="ECO:0000313" key="3">
    <source>
        <dbReference type="Proteomes" id="UP000552644"/>
    </source>
</evidence>
<reference evidence="2 3" key="1">
    <citation type="submission" date="2020-08" db="EMBL/GenBank/DDBJ databases">
        <title>Genomic Encyclopedia of Type Strains, Phase III (KMG-III): the genomes of soil and plant-associated and newly described type strains.</title>
        <authorList>
            <person name="Whitman W."/>
        </authorList>
    </citation>
    <scope>NUCLEOTIDE SEQUENCE [LARGE SCALE GENOMIC DNA]</scope>
    <source>
        <strain evidence="2 3">CECT 8840</strain>
    </source>
</reference>
<evidence type="ECO:0000259" key="1">
    <source>
        <dbReference type="Pfam" id="PF13518"/>
    </source>
</evidence>
<keyword evidence="3" id="KW-1185">Reference proteome</keyword>
<dbReference type="InterPro" id="IPR055247">
    <property type="entry name" value="InsJ-like_HTH"/>
</dbReference>